<feature type="transmembrane region" description="Helical" evidence="6">
    <location>
        <begin position="275"/>
        <end position="297"/>
    </location>
</feature>
<feature type="transmembrane region" description="Helical" evidence="6">
    <location>
        <begin position="80"/>
        <end position="99"/>
    </location>
</feature>
<dbReference type="CDD" id="cd17324">
    <property type="entry name" value="MFS_NepI_like"/>
    <property type="match status" value="1"/>
</dbReference>
<dbReference type="AlphaFoldDB" id="A0A2A9DLX9"/>
<evidence type="ECO:0000256" key="2">
    <source>
        <dbReference type="ARBA" id="ARBA00022475"/>
    </source>
</evidence>
<dbReference type="PANTHER" id="PTHR43124">
    <property type="entry name" value="PURINE EFFLUX PUMP PBUE"/>
    <property type="match status" value="1"/>
</dbReference>
<feature type="domain" description="Major facilitator superfamily (MFS) profile" evidence="7">
    <location>
        <begin position="14"/>
        <end position="386"/>
    </location>
</feature>
<organism evidence="8 9">
    <name type="scientific">Corynebacterium renale</name>
    <dbReference type="NCBI Taxonomy" id="1724"/>
    <lineage>
        <taxon>Bacteria</taxon>
        <taxon>Bacillati</taxon>
        <taxon>Actinomycetota</taxon>
        <taxon>Actinomycetes</taxon>
        <taxon>Mycobacteriales</taxon>
        <taxon>Corynebacteriaceae</taxon>
        <taxon>Corynebacterium</taxon>
    </lineage>
</organism>
<feature type="transmembrane region" description="Helical" evidence="6">
    <location>
        <begin position="208"/>
        <end position="231"/>
    </location>
</feature>
<dbReference type="PANTHER" id="PTHR43124:SF3">
    <property type="entry name" value="CHLORAMPHENICOL EFFLUX PUMP RV0191"/>
    <property type="match status" value="1"/>
</dbReference>
<keyword evidence="9" id="KW-1185">Reference proteome</keyword>
<evidence type="ECO:0000256" key="5">
    <source>
        <dbReference type="ARBA" id="ARBA00023136"/>
    </source>
</evidence>
<accession>A0A2A9DLX9</accession>
<evidence type="ECO:0000313" key="9">
    <source>
        <dbReference type="Proteomes" id="UP000221653"/>
    </source>
</evidence>
<gene>
    <name evidence="8" type="ORF">ATK06_0784</name>
</gene>
<feature type="transmembrane region" description="Helical" evidence="6">
    <location>
        <begin position="138"/>
        <end position="156"/>
    </location>
</feature>
<evidence type="ECO:0000256" key="1">
    <source>
        <dbReference type="ARBA" id="ARBA00004651"/>
    </source>
</evidence>
<keyword evidence="5 6" id="KW-0472">Membrane</keyword>
<feature type="transmembrane region" description="Helical" evidence="6">
    <location>
        <begin position="303"/>
        <end position="323"/>
    </location>
</feature>
<dbReference type="Pfam" id="PF07690">
    <property type="entry name" value="MFS_1"/>
    <property type="match status" value="1"/>
</dbReference>
<keyword evidence="2" id="KW-1003">Cell membrane</keyword>
<feature type="transmembrane region" description="Helical" evidence="6">
    <location>
        <begin position="362"/>
        <end position="381"/>
    </location>
</feature>
<comment type="caution">
    <text evidence="8">The sequence shown here is derived from an EMBL/GenBank/DDBJ whole genome shotgun (WGS) entry which is preliminary data.</text>
</comment>
<dbReference type="PROSITE" id="PS50850">
    <property type="entry name" value="MFS"/>
    <property type="match status" value="1"/>
</dbReference>
<dbReference type="Gene3D" id="1.20.1250.20">
    <property type="entry name" value="MFS general substrate transporter like domains"/>
    <property type="match status" value="1"/>
</dbReference>
<dbReference type="EMBL" id="PDJF01000001">
    <property type="protein sequence ID" value="PFG27708.1"/>
    <property type="molecule type" value="Genomic_DNA"/>
</dbReference>
<reference evidence="8 9" key="1">
    <citation type="submission" date="2017-10" db="EMBL/GenBank/DDBJ databases">
        <title>Sequencing the genomes of 1000 actinobacteria strains.</title>
        <authorList>
            <person name="Klenk H.-P."/>
        </authorList>
    </citation>
    <scope>NUCLEOTIDE SEQUENCE [LARGE SCALE GENOMIC DNA]</scope>
    <source>
        <strain evidence="8 9">DSM 20688</strain>
    </source>
</reference>
<feature type="transmembrane region" description="Helical" evidence="6">
    <location>
        <begin position="105"/>
        <end position="126"/>
    </location>
</feature>
<feature type="transmembrane region" description="Helical" evidence="6">
    <location>
        <begin position="12"/>
        <end position="37"/>
    </location>
</feature>
<dbReference type="Proteomes" id="UP000221653">
    <property type="component" value="Unassembled WGS sequence"/>
</dbReference>
<name>A0A2A9DLX9_9CORY</name>
<comment type="subcellular location">
    <subcellularLocation>
        <location evidence="1">Cell membrane</location>
        <topology evidence="1">Multi-pass membrane protein</topology>
    </subcellularLocation>
</comment>
<feature type="transmembrane region" description="Helical" evidence="6">
    <location>
        <begin position="243"/>
        <end position="263"/>
    </location>
</feature>
<dbReference type="GO" id="GO:0005886">
    <property type="term" value="C:plasma membrane"/>
    <property type="evidence" value="ECO:0007669"/>
    <property type="project" value="UniProtKB-SubCell"/>
</dbReference>
<dbReference type="STRING" id="1724.GCA_001044175_00600"/>
<dbReference type="InterPro" id="IPR050189">
    <property type="entry name" value="MFS_Efflux_Transporters"/>
</dbReference>
<feature type="transmembrane region" description="Helical" evidence="6">
    <location>
        <begin position="168"/>
        <end position="188"/>
    </location>
</feature>
<keyword evidence="3 6" id="KW-0812">Transmembrane</keyword>
<dbReference type="InterPro" id="IPR020846">
    <property type="entry name" value="MFS_dom"/>
</dbReference>
<evidence type="ECO:0000259" key="7">
    <source>
        <dbReference type="PROSITE" id="PS50850"/>
    </source>
</evidence>
<keyword evidence="4 6" id="KW-1133">Transmembrane helix</keyword>
<evidence type="ECO:0000256" key="4">
    <source>
        <dbReference type="ARBA" id="ARBA00022989"/>
    </source>
</evidence>
<proteinExistence type="predicted"/>
<sequence>MSTTTRTNTFPWIPLTAMSFAAFVYVTFEMFTVGLITPMSTDLGVSESQIGLLMSVYAGVVAVVTIPAMWFLGRFDKRPVFLATIGFLAAGTLVQAVAFNYGVLVVARIIAALTHGIFWALVAPIAARITPPGHTGKAIGIVSTGSTLALVLGSPLTTAAGGLIGWRWTSGALTIMAVGGLILLLATLPHIRPAEAHTNVDANTPSRWGVPSLVLFLTLVVTGVFTAYTYLGLIVEKLMGAGWVAVGLFAFGACGLVGVTAATRHVDRRMIRGTLVVAAALVLAAIAGEAAFAWAGWLILPAIALWGAAYGALPTVATTYFMYAGRDNPDRASSVYVVTYQVGIASGSAIGAVLVGAGAVSATLWVMALLSVLGLSTVLLWTRPLTR</sequence>
<feature type="transmembrane region" description="Helical" evidence="6">
    <location>
        <begin position="335"/>
        <end position="356"/>
    </location>
</feature>
<protein>
    <submittedName>
        <fullName evidence="8">Putative MFS family arabinose efflux permease</fullName>
    </submittedName>
</protein>
<evidence type="ECO:0000256" key="6">
    <source>
        <dbReference type="SAM" id="Phobius"/>
    </source>
</evidence>
<dbReference type="InterPro" id="IPR011701">
    <property type="entry name" value="MFS"/>
</dbReference>
<dbReference type="OrthoDB" id="4427197at2"/>
<dbReference type="RefSeq" id="WP_098388868.1">
    <property type="nucleotide sequence ID" value="NZ_LS483464.1"/>
</dbReference>
<dbReference type="InterPro" id="IPR036259">
    <property type="entry name" value="MFS_trans_sf"/>
</dbReference>
<feature type="transmembrane region" description="Helical" evidence="6">
    <location>
        <begin position="49"/>
        <end position="73"/>
    </location>
</feature>
<evidence type="ECO:0000313" key="8">
    <source>
        <dbReference type="EMBL" id="PFG27708.1"/>
    </source>
</evidence>
<dbReference type="GO" id="GO:0022857">
    <property type="term" value="F:transmembrane transporter activity"/>
    <property type="evidence" value="ECO:0007669"/>
    <property type="project" value="InterPro"/>
</dbReference>
<evidence type="ECO:0000256" key="3">
    <source>
        <dbReference type="ARBA" id="ARBA00022692"/>
    </source>
</evidence>
<dbReference type="SUPFAM" id="SSF103473">
    <property type="entry name" value="MFS general substrate transporter"/>
    <property type="match status" value="1"/>
</dbReference>